<keyword evidence="3 7" id="KW-0378">Hydrolase</keyword>
<feature type="chain" id="PRO_5022758726" evidence="5">
    <location>
        <begin position="17"/>
        <end position="554"/>
    </location>
</feature>
<evidence type="ECO:0000313" key="7">
    <source>
        <dbReference type="EMBL" id="QEE13689.1"/>
    </source>
</evidence>
<dbReference type="GO" id="GO:0106435">
    <property type="term" value="F:carboxylesterase activity"/>
    <property type="evidence" value="ECO:0007669"/>
    <property type="project" value="UniProtKB-EC"/>
</dbReference>
<sequence length="554" mass="62706">MWTVCVLFVWFSTALAAEEWKEVKTPQGPVRGRKHPDAEVYAFYNIPYATPPVGENKFKAPLPPPTWSDPYEAVNEYVICPQFKMEIPEFMPKHLVQHEQCLIANVYVPDTDKKNLSVYVYVHGGAFIIGYGDMMRALRLMDNKDIIVVTFNYRLSIHGFLCLGTEDIPGNAGMKDQVALLRWVQDNIAGYGGNPDDVTLAGGSAGSASVDLLMLSKSAEGLFHRVIPESGGNLAAFTVQTDPLENAKTQARKWNFTNVDDIYALEKFYKTAPMRLLTSDPFFDRTDSTFLFSPCVERDTGDGAFLTESPLSILKKGAYRKLPVLYGFANMEGLMRIDQFEVWKQKMNEKFSDFLPPNLKFDSDEEREQVAKEIKEFYFGDKPVGNDNVLGYVDFFSDVFFTYPMLVAAKLHAEAGNDQVYLYEFSYVDDATPFIPHTKTRGANHCAQTTAVMDGNFFEKNETNMSEKSQNIKKTVRQLWHNFIKTGKPVPEGSSLPAWPAVGADGSPYMSIDEKLELRGVLLEERTRFWDGIYQKYYRDPVPPPEPPAKHVEL</sequence>
<keyword evidence="2" id="KW-0719">Serine esterase</keyword>
<dbReference type="EMBL" id="MK440549">
    <property type="protein sequence ID" value="QEE13689.1"/>
    <property type="molecule type" value="mRNA"/>
</dbReference>
<organism evidence="7">
    <name type="scientific">Mythimna separata</name>
    <name type="common">Oriental armyworm</name>
    <name type="synonym">Pseudaletia separata</name>
    <dbReference type="NCBI Taxonomy" id="271217"/>
    <lineage>
        <taxon>Eukaryota</taxon>
        <taxon>Metazoa</taxon>
        <taxon>Ecdysozoa</taxon>
        <taxon>Arthropoda</taxon>
        <taxon>Hexapoda</taxon>
        <taxon>Insecta</taxon>
        <taxon>Pterygota</taxon>
        <taxon>Neoptera</taxon>
        <taxon>Endopterygota</taxon>
        <taxon>Lepidoptera</taxon>
        <taxon>Glossata</taxon>
        <taxon>Ditrysia</taxon>
        <taxon>Noctuoidea</taxon>
        <taxon>Noctuidae</taxon>
        <taxon>Noctuinae</taxon>
        <taxon>Hadenini</taxon>
        <taxon>Mythimna</taxon>
    </lineage>
</organism>
<evidence type="ECO:0000256" key="1">
    <source>
        <dbReference type="ARBA" id="ARBA00005964"/>
    </source>
</evidence>
<evidence type="ECO:0000256" key="5">
    <source>
        <dbReference type="SAM" id="SignalP"/>
    </source>
</evidence>
<dbReference type="AlphaFoldDB" id="A0A5B9D4A5"/>
<keyword evidence="5" id="KW-0732">Signal</keyword>
<reference evidence="7" key="1">
    <citation type="submission" date="2019-01" db="EMBL/GenBank/DDBJ databases">
        <title>Identification of carboxylesterase genes and their expression profiles in the Walker Mythimna separata treated with chlorantraniliprole and lambda-cyhalothrin.</title>
        <authorList>
            <person name="Fan D."/>
            <person name="Liu Y."/>
        </authorList>
    </citation>
    <scope>NUCLEOTIDE SEQUENCE</scope>
</reference>
<feature type="signal peptide" evidence="5">
    <location>
        <begin position="1"/>
        <end position="16"/>
    </location>
</feature>
<proteinExistence type="evidence at transcript level"/>
<accession>A0A5B9D4A5</accession>
<feature type="domain" description="Carboxylesterase type B" evidence="6">
    <location>
        <begin position="21"/>
        <end position="530"/>
    </location>
</feature>
<dbReference type="PANTHER" id="PTHR43142">
    <property type="entry name" value="CARBOXYLIC ESTER HYDROLASE"/>
    <property type="match status" value="1"/>
</dbReference>
<dbReference type="Pfam" id="PF00135">
    <property type="entry name" value="COesterase"/>
    <property type="match status" value="1"/>
</dbReference>
<dbReference type="EC" id="3.1.1.1" evidence="7"/>
<dbReference type="PANTHER" id="PTHR43142:SF1">
    <property type="entry name" value="CARBOXYLIC ESTER HYDROLASE"/>
    <property type="match status" value="1"/>
</dbReference>
<evidence type="ECO:0000256" key="4">
    <source>
        <dbReference type="ARBA" id="ARBA00023180"/>
    </source>
</evidence>
<evidence type="ECO:0000256" key="2">
    <source>
        <dbReference type="ARBA" id="ARBA00022487"/>
    </source>
</evidence>
<evidence type="ECO:0000256" key="3">
    <source>
        <dbReference type="ARBA" id="ARBA00022801"/>
    </source>
</evidence>
<dbReference type="SUPFAM" id="SSF53474">
    <property type="entry name" value="alpha/beta-Hydrolases"/>
    <property type="match status" value="1"/>
</dbReference>
<dbReference type="InterPro" id="IPR002018">
    <property type="entry name" value="CarbesteraseB"/>
</dbReference>
<keyword evidence="4" id="KW-0325">Glycoprotein</keyword>
<evidence type="ECO:0000259" key="6">
    <source>
        <dbReference type="Pfam" id="PF00135"/>
    </source>
</evidence>
<comment type="similarity">
    <text evidence="1">Belongs to the type-B carboxylesterase/lipase family.</text>
</comment>
<dbReference type="Gene3D" id="3.40.50.1820">
    <property type="entry name" value="alpha/beta hydrolase"/>
    <property type="match status" value="1"/>
</dbReference>
<protein>
    <submittedName>
        <fullName evidence="7">Carboxylesterase 9</fullName>
        <ecNumber evidence="7">3.1.1.1</ecNumber>
    </submittedName>
</protein>
<dbReference type="InterPro" id="IPR029058">
    <property type="entry name" value="AB_hydrolase_fold"/>
</dbReference>
<name>A0A5B9D4A5_MYTSE</name>